<feature type="region of interest" description="Disordered" evidence="2">
    <location>
        <begin position="1"/>
        <end position="70"/>
    </location>
</feature>
<feature type="region of interest" description="Disordered" evidence="2">
    <location>
        <begin position="415"/>
        <end position="443"/>
    </location>
</feature>
<feature type="coiled-coil region" evidence="1">
    <location>
        <begin position="302"/>
        <end position="340"/>
    </location>
</feature>
<evidence type="ECO:0000313" key="4">
    <source>
        <dbReference type="Proteomes" id="UP000429607"/>
    </source>
</evidence>
<dbReference type="Proteomes" id="UP000429607">
    <property type="component" value="Unassembled WGS sequence"/>
</dbReference>
<sequence>MGGSASGSGGVDGNTGDSSDKAEDVPASHTAPNSAAEEPAHAEDPPQDIGVPHAEEGVPETSTGGVDLSNIDDPVATAAASASVGQLLVTQQIISAATAKHIFQGELSLARSDSAAAAAAHPNYPGDVPPTHFGVKQDPSSFIVGVPATSSDRLAERFMRDGYGGLEALAFVETLSDEDIQDLSEMVHPRLSIRPDLLLPKPVNTTATVPEFRDLLGSMSAKRELASLLRHYPVEGLARKVFNMSTLLKQTLVQLREAKRQLQSSGSRDGSELLEKLSEINAMKTGFALLNQHWKEAFLVCKRQLDQELSDHARDFKRAAQNHEQEEEALRSRLASMTQERDDMFAFARVLDHRLKAGSINVPRVMNFLNQHQTQVVGNWPRLKALLEHLKDHQAPPDNWTTQIMVTAIDDYSAQPGPFVTLDEDDRGEEKKEENDSGSGSGT</sequence>
<feature type="compositionally biased region" description="Gly residues" evidence="2">
    <location>
        <begin position="1"/>
        <end position="13"/>
    </location>
</feature>
<evidence type="ECO:0000256" key="1">
    <source>
        <dbReference type="SAM" id="Coils"/>
    </source>
</evidence>
<accession>A0A6A3JPU8</accession>
<dbReference type="EMBL" id="QXFV01001944">
    <property type="protein sequence ID" value="KAE8995497.1"/>
    <property type="molecule type" value="Genomic_DNA"/>
</dbReference>
<evidence type="ECO:0000313" key="3">
    <source>
        <dbReference type="EMBL" id="KAE8995497.1"/>
    </source>
</evidence>
<reference evidence="3 4" key="1">
    <citation type="submission" date="2018-09" db="EMBL/GenBank/DDBJ databases">
        <title>Genomic investigation of the strawberry pathogen Phytophthora fragariae indicates pathogenicity is determined by transcriptional variation in three key races.</title>
        <authorList>
            <person name="Adams T.M."/>
            <person name="Armitage A.D."/>
            <person name="Sobczyk M.K."/>
            <person name="Bates H.J."/>
            <person name="Dunwell J.M."/>
            <person name="Nellist C.F."/>
            <person name="Harrison R.J."/>
        </authorList>
    </citation>
    <scope>NUCLEOTIDE SEQUENCE [LARGE SCALE GENOMIC DNA]</scope>
    <source>
        <strain evidence="3 4">SCRP249</strain>
    </source>
</reference>
<protein>
    <submittedName>
        <fullName evidence="3">Uncharacterized protein</fullName>
    </submittedName>
</protein>
<keyword evidence="1" id="KW-0175">Coiled coil</keyword>
<proteinExistence type="predicted"/>
<dbReference type="AlphaFoldDB" id="A0A6A3JPU8"/>
<name>A0A6A3JPU8_9STRA</name>
<gene>
    <name evidence="3" type="ORF">PR001_g20105</name>
</gene>
<comment type="caution">
    <text evidence="3">The sequence shown here is derived from an EMBL/GenBank/DDBJ whole genome shotgun (WGS) entry which is preliminary data.</text>
</comment>
<evidence type="ECO:0000256" key="2">
    <source>
        <dbReference type="SAM" id="MobiDB-lite"/>
    </source>
</evidence>
<organism evidence="3 4">
    <name type="scientific">Phytophthora rubi</name>
    <dbReference type="NCBI Taxonomy" id="129364"/>
    <lineage>
        <taxon>Eukaryota</taxon>
        <taxon>Sar</taxon>
        <taxon>Stramenopiles</taxon>
        <taxon>Oomycota</taxon>
        <taxon>Peronosporomycetes</taxon>
        <taxon>Peronosporales</taxon>
        <taxon>Peronosporaceae</taxon>
        <taxon>Phytophthora</taxon>
    </lineage>
</organism>